<dbReference type="InterPro" id="IPR037104">
    <property type="entry name" value="Annexin_sf"/>
</dbReference>
<dbReference type="SMART" id="SM00335">
    <property type="entry name" value="ANX"/>
    <property type="match status" value="4"/>
</dbReference>
<evidence type="ECO:0000256" key="4">
    <source>
        <dbReference type="SAM" id="MobiDB-lite"/>
    </source>
</evidence>
<dbReference type="AlphaFoldDB" id="A0A9P3Q0D9"/>
<dbReference type="PANTHER" id="PTHR10502">
    <property type="entry name" value="ANNEXIN"/>
    <property type="match status" value="1"/>
</dbReference>
<feature type="region of interest" description="Disordered" evidence="4">
    <location>
        <begin position="1"/>
        <end position="71"/>
    </location>
</feature>
<organism evidence="5 6">
    <name type="scientific">Lyophyllum shimeji</name>
    <name type="common">Hon-shimeji</name>
    <name type="synonym">Tricholoma shimeji</name>
    <dbReference type="NCBI Taxonomy" id="47721"/>
    <lineage>
        <taxon>Eukaryota</taxon>
        <taxon>Fungi</taxon>
        <taxon>Dikarya</taxon>
        <taxon>Basidiomycota</taxon>
        <taxon>Agaricomycotina</taxon>
        <taxon>Agaricomycetes</taxon>
        <taxon>Agaricomycetidae</taxon>
        <taxon>Agaricales</taxon>
        <taxon>Tricholomatineae</taxon>
        <taxon>Lyophyllaceae</taxon>
        <taxon>Lyophyllum</taxon>
    </lineage>
</organism>
<accession>A0A9P3Q0D9</accession>
<comment type="similarity">
    <text evidence="1">Belongs to the annexin family.</text>
</comment>
<dbReference type="OrthoDB" id="37886at2759"/>
<proteinExistence type="inferred from homology"/>
<evidence type="ECO:0000313" key="5">
    <source>
        <dbReference type="EMBL" id="GLB44961.1"/>
    </source>
</evidence>
<sequence>MSYVPQFPTEPQPGTAYNPSGAPPPGQAPPTGAPPQEPAVPYPPGYGPGPTLPEPQVAPQSSYGAYPPPPLQQYYPPNPQLVLPTLQYMGLVVPNPHAPPLPYGVAKVPGYDPAPDAESVRKATKGFGTNDELLIKTLTKIGILQMDALADYYVTKYGKRLVDLLDSETSSYFGMGIHALATGPLAWDIELLHKALDGVGTNEDLLTEILLGRTNEDVYRLTVGYKSKYGVDLAVKIKGDLSGKTEKLYLIALNANRPPDTAPVDQVAVNKDIDVLFEASQKRNDKDEMAFFDIILTRSNPHLSAVIDGYGKKYRSLTKVVKATFSGHTRDSLLYVVEGVKPKRDGKGIWRDAKLIDKAMVGFGTRDNELVWRIVRAHWDPRRMAAIKEAYHRRTRKILEDRVGKETSGSYKKLMLALIEGHVKG</sequence>
<dbReference type="InterPro" id="IPR018502">
    <property type="entry name" value="Annexin_repeat"/>
</dbReference>
<dbReference type="EMBL" id="BRPK01000019">
    <property type="protein sequence ID" value="GLB44961.1"/>
    <property type="molecule type" value="Genomic_DNA"/>
</dbReference>
<dbReference type="GO" id="GO:0005544">
    <property type="term" value="F:calcium-dependent phospholipid binding"/>
    <property type="evidence" value="ECO:0007669"/>
    <property type="project" value="InterPro"/>
</dbReference>
<dbReference type="SUPFAM" id="SSF47874">
    <property type="entry name" value="Annexin"/>
    <property type="match status" value="1"/>
</dbReference>
<evidence type="ECO:0000313" key="6">
    <source>
        <dbReference type="Proteomes" id="UP001063166"/>
    </source>
</evidence>
<dbReference type="Gene3D" id="1.10.220.10">
    <property type="entry name" value="Annexin"/>
    <property type="match status" value="4"/>
</dbReference>
<dbReference type="Proteomes" id="UP001063166">
    <property type="component" value="Unassembled WGS sequence"/>
</dbReference>
<dbReference type="GO" id="GO:0005886">
    <property type="term" value="C:plasma membrane"/>
    <property type="evidence" value="ECO:0007669"/>
    <property type="project" value="TreeGrafter"/>
</dbReference>
<keyword evidence="2" id="KW-0677">Repeat</keyword>
<keyword evidence="6" id="KW-1185">Reference proteome</keyword>
<evidence type="ECO:0000256" key="1">
    <source>
        <dbReference type="ARBA" id="ARBA00007831"/>
    </source>
</evidence>
<dbReference type="Pfam" id="PF00191">
    <property type="entry name" value="Annexin"/>
    <property type="match status" value="4"/>
</dbReference>
<dbReference type="GO" id="GO:0001786">
    <property type="term" value="F:phosphatidylserine binding"/>
    <property type="evidence" value="ECO:0007669"/>
    <property type="project" value="TreeGrafter"/>
</dbReference>
<dbReference type="PRINTS" id="PR00196">
    <property type="entry name" value="ANNEXIN"/>
</dbReference>
<keyword evidence="3" id="KW-0041">Annexin</keyword>
<dbReference type="GO" id="GO:0005634">
    <property type="term" value="C:nucleus"/>
    <property type="evidence" value="ECO:0007669"/>
    <property type="project" value="TreeGrafter"/>
</dbReference>
<gene>
    <name evidence="5" type="ORF">LshimejAT787_1900390</name>
</gene>
<dbReference type="GO" id="GO:0005509">
    <property type="term" value="F:calcium ion binding"/>
    <property type="evidence" value="ECO:0007669"/>
    <property type="project" value="InterPro"/>
</dbReference>
<protein>
    <submittedName>
        <fullName evidence="5">Annexin repeats</fullName>
    </submittedName>
</protein>
<evidence type="ECO:0000256" key="3">
    <source>
        <dbReference type="ARBA" id="ARBA00023216"/>
    </source>
</evidence>
<dbReference type="PROSITE" id="PS51897">
    <property type="entry name" value="ANNEXIN_2"/>
    <property type="match status" value="2"/>
</dbReference>
<dbReference type="GO" id="GO:0012506">
    <property type="term" value="C:vesicle membrane"/>
    <property type="evidence" value="ECO:0007669"/>
    <property type="project" value="TreeGrafter"/>
</dbReference>
<feature type="compositionally biased region" description="Pro residues" evidence="4">
    <location>
        <begin position="21"/>
        <end position="53"/>
    </location>
</feature>
<name>A0A9P3Q0D9_LYOSH</name>
<comment type="caution">
    <text evidence="5">The sequence shown here is derived from an EMBL/GenBank/DDBJ whole genome shotgun (WGS) entry which is preliminary data.</text>
</comment>
<dbReference type="PANTHER" id="PTHR10502:SF102">
    <property type="entry name" value="ANNEXIN B11"/>
    <property type="match status" value="1"/>
</dbReference>
<dbReference type="GO" id="GO:0005737">
    <property type="term" value="C:cytoplasm"/>
    <property type="evidence" value="ECO:0007669"/>
    <property type="project" value="TreeGrafter"/>
</dbReference>
<reference evidence="5" key="1">
    <citation type="submission" date="2022-07" db="EMBL/GenBank/DDBJ databases">
        <title>The genome of Lyophyllum shimeji provides insight into the initial evolution of ectomycorrhizal fungal genome.</title>
        <authorList>
            <person name="Kobayashi Y."/>
            <person name="Shibata T."/>
            <person name="Hirakawa H."/>
            <person name="Shigenobu S."/>
            <person name="Nishiyama T."/>
            <person name="Yamada A."/>
            <person name="Hasebe M."/>
            <person name="Kawaguchi M."/>
        </authorList>
    </citation>
    <scope>NUCLEOTIDE SEQUENCE</scope>
    <source>
        <strain evidence="5">AT787</strain>
    </source>
</reference>
<dbReference type="InterPro" id="IPR001464">
    <property type="entry name" value="Annexin"/>
</dbReference>
<evidence type="ECO:0000256" key="2">
    <source>
        <dbReference type="ARBA" id="ARBA00022737"/>
    </source>
</evidence>